<dbReference type="InterPro" id="IPR012967">
    <property type="entry name" value="COMT_dimerisation"/>
</dbReference>
<evidence type="ECO:0000259" key="5">
    <source>
        <dbReference type="Pfam" id="PF00891"/>
    </source>
</evidence>
<sequence>MHALNLAVPNGKESIDAELLDAHAHVWNHIYKFMIPMFLKCAVQLSIPDIIKNHGKPMSLSELTGVLHISKAKSHCLQRLMSLLVDSKFFVQVEEGYWLTPSSNLLLKDSSYVTPLLLLVLDPIMMKSFESVSEWFADDHATAFETAHGVKLWEKAKTDSRLSELMFNEGMERHGRFESCVVLKDCENLFFGVESLVDVGGAKGTIAKAVADAFPQMKCIVLDLPHVVAGLEGSANLTYVGGNMFEAIPTAHAVLIKVYT</sequence>
<dbReference type="SUPFAM" id="SSF46785">
    <property type="entry name" value="Winged helix' DNA-binding domain"/>
    <property type="match status" value="1"/>
</dbReference>
<feature type="domain" description="O-methyltransferase dimerisation" evidence="6">
    <location>
        <begin position="27"/>
        <end position="109"/>
    </location>
</feature>
<dbReference type="Proteomes" id="UP000250235">
    <property type="component" value="Unassembled WGS sequence"/>
</dbReference>
<dbReference type="GO" id="GO:0008171">
    <property type="term" value="F:O-methyltransferase activity"/>
    <property type="evidence" value="ECO:0007669"/>
    <property type="project" value="InterPro"/>
</dbReference>
<protein>
    <submittedName>
        <fullName evidence="7">Trans-resveratrol di-O-methyltransferase</fullName>
    </submittedName>
</protein>
<keyword evidence="8" id="KW-1185">Reference proteome</keyword>
<dbReference type="InterPro" id="IPR036388">
    <property type="entry name" value="WH-like_DNA-bd_sf"/>
</dbReference>
<name>A0A2Z6ZXQ4_9LAMI</name>
<gene>
    <name evidence="7" type="ORF">F511_44961</name>
</gene>
<dbReference type="InterPro" id="IPR016461">
    <property type="entry name" value="COMT-like"/>
</dbReference>
<proteinExistence type="inferred from homology"/>
<dbReference type="InterPro" id="IPR036390">
    <property type="entry name" value="WH_DNA-bd_sf"/>
</dbReference>
<dbReference type="Gene3D" id="3.40.50.150">
    <property type="entry name" value="Vaccinia Virus protein VP39"/>
    <property type="match status" value="1"/>
</dbReference>
<evidence type="ECO:0000256" key="1">
    <source>
        <dbReference type="ARBA" id="ARBA00022603"/>
    </source>
</evidence>
<dbReference type="GO" id="GO:0032259">
    <property type="term" value="P:methylation"/>
    <property type="evidence" value="ECO:0007669"/>
    <property type="project" value="UniProtKB-KW"/>
</dbReference>
<dbReference type="PROSITE" id="PS51683">
    <property type="entry name" value="SAM_OMT_II"/>
    <property type="match status" value="1"/>
</dbReference>
<dbReference type="FunFam" id="1.10.10.10:FF:000213">
    <property type="entry name" value="Coniferyl alcohol 9-O-methyltransferase"/>
    <property type="match status" value="1"/>
</dbReference>
<dbReference type="GO" id="GO:0008757">
    <property type="term" value="F:S-adenosylmethionine-dependent methyltransferase activity"/>
    <property type="evidence" value="ECO:0007669"/>
    <property type="project" value="UniProtKB-ARBA"/>
</dbReference>
<keyword evidence="3" id="KW-0949">S-adenosyl-L-methionine</keyword>
<evidence type="ECO:0000256" key="3">
    <source>
        <dbReference type="ARBA" id="ARBA00022691"/>
    </source>
</evidence>
<dbReference type="Gene3D" id="1.10.10.10">
    <property type="entry name" value="Winged helix-like DNA-binding domain superfamily/Winged helix DNA-binding domain"/>
    <property type="match status" value="1"/>
</dbReference>
<dbReference type="AlphaFoldDB" id="A0A2Z6ZXQ4"/>
<dbReference type="InterPro" id="IPR029063">
    <property type="entry name" value="SAM-dependent_MTases_sf"/>
</dbReference>
<evidence type="ECO:0000256" key="2">
    <source>
        <dbReference type="ARBA" id="ARBA00022679"/>
    </source>
</evidence>
<accession>A0A2Z6ZXQ4</accession>
<dbReference type="Pfam" id="PF08100">
    <property type="entry name" value="Dimerisation"/>
    <property type="match status" value="1"/>
</dbReference>
<feature type="domain" description="O-methyltransferase C-terminal" evidence="5">
    <location>
        <begin position="130"/>
        <end position="257"/>
    </location>
</feature>
<evidence type="ECO:0000259" key="6">
    <source>
        <dbReference type="Pfam" id="PF08100"/>
    </source>
</evidence>
<dbReference type="Pfam" id="PF00891">
    <property type="entry name" value="Methyltransf_2"/>
    <property type="match status" value="1"/>
</dbReference>
<keyword evidence="2 7" id="KW-0808">Transferase</keyword>
<organism evidence="7 8">
    <name type="scientific">Dorcoceras hygrometricum</name>
    <dbReference type="NCBI Taxonomy" id="472368"/>
    <lineage>
        <taxon>Eukaryota</taxon>
        <taxon>Viridiplantae</taxon>
        <taxon>Streptophyta</taxon>
        <taxon>Embryophyta</taxon>
        <taxon>Tracheophyta</taxon>
        <taxon>Spermatophyta</taxon>
        <taxon>Magnoliopsida</taxon>
        <taxon>eudicotyledons</taxon>
        <taxon>Gunneridae</taxon>
        <taxon>Pentapetalae</taxon>
        <taxon>asterids</taxon>
        <taxon>lamiids</taxon>
        <taxon>Lamiales</taxon>
        <taxon>Gesneriaceae</taxon>
        <taxon>Didymocarpoideae</taxon>
        <taxon>Trichosporeae</taxon>
        <taxon>Loxocarpinae</taxon>
        <taxon>Dorcoceras</taxon>
    </lineage>
</organism>
<dbReference type="EMBL" id="KV025037">
    <property type="protein sequence ID" value="KZV13841.1"/>
    <property type="molecule type" value="Genomic_DNA"/>
</dbReference>
<dbReference type="OrthoDB" id="2410195at2759"/>
<dbReference type="SUPFAM" id="SSF53335">
    <property type="entry name" value="S-adenosyl-L-methionine-dependent methyltransferases"/>
    <property type="match status" value="1"/>
</dbReference>
<keyword evidence="1 7" id="KW-0489">Methyltransferase</keyword>
<reference evidence="7 8" key="1">
    <citation type="journal article" date="2015" name="Proc. Natl. Acad. Sci. U.S.A.">
        <title>The resurrection genome of Boea hygrometrica: A blueprint for survival of dehydration.</title>
        <authorList>
            <person name="Xiao L."/>
            <person name="Yang G."/>
            <person name="Zhang L."/>
            <person name="Yang X."/>
            <person name="Zhao S."/>
            <person name="Ji Z."/>
            <person name="Zhou Q."/>
            <person name="Hu M."/>
            <person name="Wang Y."/>
            <person name="Chen M."/>
            <person name="Xu Y."/>
            <person name="Jin H."/>
            <person name="Xiao X."/>
            <person name="Hu G."/>
            <person name="Bao F."/>
            <person name="Hu Y."/>
            <person name="Wan P."/>
            <person name="Li L."/>
            <person name="Deng X."/>
            <person name="Kuang T."/>
            <person name="Xiang C."/>
            <person name="Zhu J.K."/>
            <person name="Oliver M.J."/>
            <person name="He Y."/>
        </authorList>
    </citation>
    <scope>NUCLEOTIDE SEQUENCE [LARGE SCALE GENOMIC DNA]</scope>
    <source>
        <strain evidence="8">cv. XS01</strain>
    </source>
</reference>
<evidence type="ECO:0000256" key="4">
    <source>
        <dbReference type="ARBA" id="ARBA00034481"/>
    </source>
</evidence>
<dbReference type="InterPro" id="IPR001077">
    <property type="entry name" value="COMT_C"/>
</dbReference>
<comment type="similarity">
    <text evidence="4">Belongs to the class I-like SAM-binding methyltransferase superfamily. Cation-independent O-methyltransferase family. COMT subfamily.</text>
</comment>
<evidence type="ECO:0000313" key="8">
    <source>
        <dbReference type="Proteomes" id="UP000250235"/>
    </source>
</evidence>
<evidence type="ECO:0000313" key="7">
    <source>
        <dbReference type="EMBL" id="KZV13841.1"/>
    </source>
</evidence>
<dbReference type="PANTHER" id="PTHR11746">
    <property type="entry name" value="O-METHYLTRANSFERASE"/>
    <property type="match status" value="1"/>
</dbReference>
<dbReference type="GO" id="GO:0046983">
    <property type="term" value="F:protein dimerization activity"/>
    <property type="evidence" value="ECO:0007669"/>
    <property type="project" value="InterPro"/>
</dbReference>